<gene>
    <name evidence="7" type="ORF">LOTGIDRAFT_63496</name>
</gene>
<dbReference type="GeneID" id="20251672"/>
<dbReference type="GO" id="GO:0005730">
    <property type="term" value="C:nucleolus"/>
    <property type="evidence" value="ECO:0007669"/>
    <property type="project" value="TreeGrafter"/>
</dbReference>
<keyword evidence="2" id="KW-0539">Nucleus</keyword>
<dbReference type="PROSITE" id="PS50294">
    <property type="entry name" value="WD_REPEATS_REGION"/>
    <property type="match status" value="2"/>
</dbReference>
<dbReference type="Pfam" id="PF00400">
    <property type="entry name" value="WD40"/>
    <property type="match status" value="1"/>
</dbReference>
<protein>
    <recommendedName>
        <fullName evidence="6">Small-subunit processome Utp12 domain-containing protein</fullName>
    </recommendedName>
</protein>
<name>V4AK39_LOTGI</name>
<evidence type="ECO:0000256" key="2">
    <source>
        <dbReference type="ARBA" id="ARBA00023242"/>
    </source>
</evidence>
<dbReference type="AlphaFoldDB" id="V4AK39"/>
<dbReference type="CTD" id="20251672"/>
<dbReference type="PANTHER" id="PTHR44267:SF1">
    <property type="entry name" value="WD REPEAT-CONTAINING PROTEIN 43"/>
    <property type="match status" value="1"/>
</dbReference>
<feature type="non-terminal residue" evidence="7">
    <location>
        <position position="1"/>
    </location>
</feature>
<dbReference type="InterPro" id="IPR007148">
    <property type="entry name" value="SSU_processome_Utp12"/>
</dbReference>
<dbReference type="PANTHER" id="PTHR44267">
    <property type="entry name" value="WD REPEAT-CONTAINING PROTEIN 43"/>
    <property type="match status" value="1"/>
</dbReference>
<feature type="compositionally biased region" description="Acidic residues" evidence="5">
    <location>
        <begin position="595"/>
        <end position="604"/>
    </location>
</feature>
<feature type="non-terminal residue" evidence="7">
    <location>
        <position position="604"/>
    </location>
</feature>
<evidence type="ECO:0000256" key="3">
    <source>
        <dbReference type="ARBA" id="ARBA00038335"/>
    </source>
</evidence>
<dbReference type="InterPro" id="IPR036322">
    <property type="entry name" value="WD40_repeat_dom_sf"/>
</dbReference>
<dbReference type="InterPro" id="IPR015943">
    <property type="entry name" value="WD40/YVTN_repeat-like_dom_sf"/>
</dbReference>
<organism evidence="7 8">
    <name type="scientific">Lottia gigantea</name>
    <name type="common">Giant owl limpet</name>
    <dbReference type="NCBI Taxonomy" id="225164"/>
    <lineage>
        <taxon>Eukaryota</taxon>
        <taxon>Metazoa</taxon>
        <taxon>Spiralia</taxon>
        <taxon>Lophotrochozoa</taxon>
        <taxon>Mollusca</taxon>
        <taxon>Gastropoda</taxon>
        <taxon>Patellogastropoda</taxon>
        <taxon>Lottioidea</taxon>
        <taxon>Lottiidae</taxon>
        <taxon>Lottia</taxon>
    </lineage>
</organism>
<dbReference type="RefSeq" id="XP_009044733.1">
    <property type="nucleotide sequence ID" value="XM_009046485.1"/>
</dbReference>
<dbReference type="HOGENOM" id="CLU_020516_1_0_1"/>
<dbReference type="SMART" id="SM00320">
    <property type="entry name" value="WD40"/>
    <property type="match status" value="4"/>
</dbReference>
<feature type="repeat" description="WD" evidence="4">
    <location>
        <begin position="103"/>
        <end position="144"/>
    </location>
</feature>
<feature type="repeat" description="WD" evidence="4">
    <location>
        <begin position="1"/>
        <end position="33"/>
    </location>
</feature>
<dbReference type="Pfam" id="PF04003">
    <property type="entry name" value="Utp12"/>
    <property type="match status" value="1"/>
</dbReference>
<dbReference type="GO" id="GO:0000462">
    <property type="term" value="P:maturation of SSU-rRNA from tricistronic rRNA transcript (SSU-rRNA, 5.8S rRNA, LSU-rRNA)"/>
    <property type="evidence" value="ECO:0007669"/>
    <property type="project" value="TreeGrafter"/>
</dbReference>
<keyword evidence="4" id="KW-0853">WD repeat</keyword>
<proteinExistence type="inferred from homology"/>
<dbReference type="OrthoDB" id="30195at2759"/>
<dbReference type="STRING" id="225164.V4AK39"/>
<dbReference type="KEGG" id="lgi:LOTGIDRAFT_63496"/>
<dbReference type="Gene3D" id="2.130.10.10">
    <property type="entry name" value="YVTN repeat-like/Quinoprotein amine dehydrogenase"/>
    <property type="match status" value="2"/>
</dbReference>
<comment type="similarity">
    <text evidence="3">Belongs to the UTP5 family.</text>
</comment>
<dbReference type="SUPFAM" id="SSF50978">
    <property type="entry name" value="WD40 repeat-like"/>
    <property type="match status" value="1"/>
</dbReference>
<dbReference type="InterPro" id="IPR001680">
    <property type="entry name" value="WD40_rpt"/>
</dbReference>
<dbReference type="InterPro" id="IPR052414">
    <property type="entry name" value="U3_snoRNA-assoc_WDR"/>
</dbReference>
<feature type="region of interest" description="Disordered" evidence="5">
    <location>
        <begin position="570"/>
        <end position="604"/>
    </location>
</feature>
<evidence type="ECO:0000256" key="1">
    <source>
        <dbReference type="ARBA" id="ARBA00004123"/>
    </source>
</evidence>
<dbReference type="EMBL" id="KB199699">
    <property type="protein sequence ID" value="ESP04564.1"/>
    <property type="molecule type" value="Genomic_DNA"/>
</dbReference>
<dbReference type="PROSITE" id="PS50082">
    <property type="entry name" value="WD_REPEATS_2"/>
    <property type="match status" value="2"/>
</dbReference>
<accession>V4AK39</accession>
<sequence>PIEFSPNSEFLAYASPDGVLKVWETTSGILKQEYTPSSHLSATCSCLSWSRYTAAPRPKKKRRSTSATNVSQSDDQRLIAMGTTSGSVLIYNVVTGSLQTQLTGGHTETVHGCSWHPDEPSLFTCSSDHHIVEWDVGKNTVKEKWKADKGIVYSVSVVSQKYLLSASRTIKLWNIDGKKELLKTFTGHATEVLRLLPIPIGTSSNSMNGETSDFYFLSAALNDRTVNAWHSSLDVSAKNSLASFSLSDEPVVINISRKSAKDSQLLLSVVTSSGHLLVFEHTLNGRMKKPLKPKVHAQIAASNQNDGAPEMIPILASVICEDVGNNILLAYGSFLKPTFEKIPYDSSQSEICLVREKDISLNGASRSKEKEMTKIKNPETSDAIMLAPGHMMRRKRKPSVGDMTMEDRLNAISIEKPGKKKEELPKADTLINLLSQGLQSNDKELIERVLHHENQQIITNTVRRLPVQLIVPFIKAISVRIHVRQSGGAQVLLKWLKAVLTTHTSYLMTFQEIVDSLSALYQLMEARVGMFSRLSRLQGKLDLMLSQITCQEQEEEEGIVQAPLLLYHEESSEDDDPMEDLLASHSESESNWDVTDMEDESADE</sequence>
<reference evidence="7 8" key="1">
    <citation type="journal article" date="2013" name="Nature">
        <title>Insights into bilaterian evolution from three spiralian genomes.</title>
        <authorList>
            <person name="Simakov O."/>
            <person name="Marletaz F."/>
            <person name="Cho S.J."/>
            <person name="Edsinger-Gonzales E."/>
            <person name="Havlak P."/>
            <person name="Hellsten U."/>
            <person name="Kuo D.H."/>
            <person name="Larsson T."/>
            <person name="Lv J."/>
            <person name="Arendt D."/>
            <person name="Savage R."/>
            <person name="Osoegawa K."/>
            <person name="de Jong P."/>
            <person name="Grimwood J."/>
            <person name="Chapman J.A."/>
            <person name="Shapiro H."/>
            <person name="Aerts A."/>
            <person name="Otillar R.P."/>
            <person name="Terry A.Y."/>
            <person name="Boore J.L."/>
            <person name="Grigoriev I.V."/>
            <person name="Lindberg D.R."/>
            <person name="Seaver E.C."/>
            <person name="Weisblat D.A."/>
            <person name="Putnam N.H."/>
            <person name="Rokhsar D.S."/>
        </authorList>
    </citation>
    <scope>NUCLEOTIDE SEQUENCE [LARGE SCALE GENOMIC DNA]</scope>
</reference>
<evidence type="ECO:0000256" key="5">
    <source>
        <dbReference type="SAM" id="MobiDB-lite"/>
    </source>
</evidence>
<dbReference type="Proteomes" id="UP000030746">
    <property type="component" value="Unassembled WGS sequence"/>
</dbReference>
<keyword evidence="8" id="KW-1185">Reference proteome</keyword>
<comment type="subcellular location">
    <subcellularLocation>
        <location evidence="1">Nucleus</location>
    </subcellularLocation>
</comment>
<evidence type="ECO:0000259" key="6">
    <source>
        <dbReference type="Pfam" id="PF04003"/>
    </source>
</evidence>
<dbReference type="OMA" id="PCTALTW"/>
<evidence type="ECO:0000256" key="4">
    <source>
        <dbReference type="PROSITE-ProRule" id="PRU00221"/>
    </source>
</evidence>
<evidence type="ECO:0000313" key="8">
    <source>
        <dbReference type="Proteomes" id="UP000030746"/>
    </source>
</evidence>
<feature type="domain" description="Small-subunit processome Utp12" evidence="6">
    <location>
        <begin position="441"/>
        <end position="545"/>
    </location>
</feature>
<evidence type="ECO:0000313" key="7">
    <source>
        <dbReference type="EMBL" id="ESP04564.1"/>
    </source>
</evidence>